<reference evidence="1 2" key="1">
    <citation type="submission" date="2014-12" db="EMBL/GenBank/DDBJ databases">
        <title>Genome sequence of Flavobacterium beibuense RSKm HC5.</title>
        <authorList>
            <person name="Kim J.F."/>
            <person name="Song J.Y."/>
            <person name="Kwak M.-J."/>
            <person name="Lee S.-W."/>
        </authorList>
    </citation>
    <scope>NUCLEOTIDE SEQUENCE [LARGE SCALE GENOMIC DNA]</scope>
    <source>
        <strain evidence="1 2">RSKm HC5</strain>
    </source>
</reference>
<dbReference type="RefSeq" id="WP_317125760.1">
    <property type="nucleotide sequence ID" value="NZ_JUIW01000003.1"/>
</dbReference>
<comment type="caution">
    <text evidence="1">The sequence shown here is derived from an EMBL/GenBank/DDBJ whole genome shotgun (WGS) entry which is preliminary data.</text>
</comment>
<sequence>MQLNKSDEIIKKLSQYDEFFQTSGTELWQAPSANINLNLFSKIYEKNEDLKNNYIELRDHVAVSFQGRMLDKSVERWNLYLLYLVREEVPEELKQQIIQDKFSSRKMVYNIGQDEVSKDYIEKLVAKTLIDIEIPQRDTTTDKLYELIKLNHPRVENAISQIGMMNNRDNLPTLINLLSHD</sequence>
<dbReference type="Pfam" id="PF20289">
    <property type="entry name" value="MComp1"/>
    <property type="match status" value="1"/>
</dbReference>
<keyword evidence="2" id="KW-1185">Reference proteome</keyword>
<dbReference type="EMBL" id="JUIW01000003">
    <property type="protein sequence ID" value="RYJ44279.1"/>
    <property type="molecule type" value="Genomic_DNA"/>
</dbReference>
<name>A0A444WEP1_9FLAO</name>
<dbReference type="InterPro" id="IPR046905">
    <property type="entry name" value="ABC-3C_MC1"/>
</dbReference>
<gene>
    <name evidence="1" type="ORF">NU09_0889</name>
</gene>
<protein>
    <submittedName>
        <fullName evidence="1">Uncharacterized protein</fullName>
    </submittedName>
</protein>
<evidence type="ECO:0000313" key="1">
    <source>
        <dbReference type="EMBL" id="RYJ44279.1"/>
    </source>
</evidence>
<proteinExistence type="predicted"/>
<organism evidence="1 2">
    <name type="scientific">Flavobacterium beibuense</name>
    <dbReference type="NCBI Taxonomy" id="657326"/>
    <lineage>
        <taxon>Bacteria</taxon>
        <taxon>Pseudomonadati</taxon>
        <taxon>Bacteroidota</taxon>
        <taxon>Flavobacteriia</taxon>
        <taxon>Flavobacteriales</taxon>
        <taxon>Flavobacteriaceae</taxon>
        <taxon>Flavobacterium</taxon>
    </lineage>
</organism>
<accession>A0A444WEP1</accession>
<dbReference type="Proteomes" id="UP000289775">
    <property type="component" value="Unassembled WGS sequence"/>
</dbReference>
<evidence type="ECO:0000313" key="2">
    <source>
        <dbReference type="Proteomes" id="UP000289775"/>
    </source>
</evidence>
<dbReference type="AlphaFoldDB" id="A0A444WEP1"/>